<reference evidence="2" key="1">
    <citation type="journal article" date="2014" name="Nat. Genet.">
        <title>Genome and transcriptome of the porcine whipworm Trichuris suis.</title>
        <authorList>
            <person name="Jex A.R."/>
            <person name="Nejsum P."/>
            <person name="Schwarz E.M."/>
            <person name="Hu L."/>
            <person name="Young N.D."/>
            <person name="Hall R.S."/>
            <person name="Korhonen P.K."/>
            <person name="Liao S."/>
            <person name="Thamsborg S."/>
            <person name="Xia J."/>
            <person name="Xu P."/>
            <person name="Wang S."/>
            <person name="Scheerlinck J.P."/>
            <person name="Hofmann A."/>
            <person name="Sternberg P.W."/>
            <person name="Wang J."/>
            <person name="Gasser R.B."/>
        </authorList>
    </citation>
    <scope>NUCLEOTIDE SEQUENCE [LARGE SCALE GENOMIC DNA]</scope>
    <source>
        <strain evidence="2">DCEP-RM93F</strain>
    </source>
</reference>
<dbReference type="AlphaFoldDB" id="A0A085NCU5"/>
<proteinExistence type="predicted"/>
<dbReference type="EMBL" id="KL367516">
    <property type="protein sequence ID" value="KFD67291.1"/>
    <property type="molecule type" value="Genomic_DNA"/>
</dbReference>
<dbReference type="Proteomes" id="UP000030758">
    <property type="component" value="Unassembled WGS sequence"/>
</dbReference>
<evidence type="ECO:0000256" key="1">
    <source>
        <dbReference type="SAM" id="MobiDB-lite"/>
    </source>
</evidence>
<name>A0A085NCU5_9BILA</name>
<sequence length="267" mass="29955">MKLLTGITHSWHAARRKNHQQKKDAAIIISMLHPKQVGSICSSSRDSFNYVYLVPVTVGIPNDEIPNVEIPNDQNPEALDRTLQKVIAVGEVPVISDFPNSQKSNTQVEDKILLLHRSWKKGDHSGNYLLVNALLNSKYYQMIVSSRVSSNGGGDKPSHDDGSMDYEEEDAPLKTPPNLVLPECLLKPPTLHWRSMKKRCAQEKQINFPTISFWEMLNALTDDEEEKERSGPVESSVAVQNDNGNYANVATDFHAKCNDQFDDNKEG</sequence>
<protein>
    <submittedName>
        <fullName evidence="2">Uncharacterized protein</fullName>
    </submittedName>
</protein>
<feature type="region of interest" description="Disordered" evidence="1">
    <location>
        <begin position="148"/>
        <end position="174"/>
    </location>
</feature>
<feature type="region of interest" description="Disordered" evidence="1">
    <location>
        <begin position="223"/>
        <end position="242"/>
    </location>
</feature>
<organism evidence="2">
    <name type="scientific">Trichuris suis</name>
    <name type="common">pig whipworm</name>
    <dbReference type="NCBI Taxonomy" id="68888"/>
    <lineage>
        <taxon>Eukaryota</taxon>
        <taxon>Metazoa</taxon>
        <taxon>Ecdysozoa</taxon>
        <taxon>Nematoda</taxon>
        <taxon>Enoplea</taxon>
        <taxon>Dorylaimia</taxon>
        <taxon>Trichinellida</taxon>
        <taxon>Trichuridae</taxon>
        <taxon>Trichuris</taxon>
    </lineage>
</organism>
<accession>A0A085NCU5</accession>
<gene>
    <name evidence="2" type="ORF">M514_20540</name>
</gene>
<evidence type="ECO:0000313" key="2">
    <source>
        <dbReference type="EMBL" id="KFD67291.1"/>
    </source>
</evidence>